<dbReference type="EMBL" id="LAZR01020036">
    <property type="protein sequence ID" value="KKL90324.1"/>
    <property type="molecule type" value="Genomic_DNA"/>
</dbReference>
<dbReference type="InterPro" id="IPR013767">
    <property type="entry name" value="PAS_fold"/>
</dbReference>
<dbReference type="Gene3D" id="3.30.450.20">
    <property type="entry name" value="PAS domain"/>
    <property type="match status" value="3"/>
</dbReference>
<evidence type="ECO:0000256" key="1">
    <source>
        <dbReference type="SAM" id="Coils"/>
    </source>
</evidence>
<dbReference type="PANTHER" id="PTHR44757:SF2">
    <property type="entry name" value="BIOFILM ARCHITECTURE MAINTENANCE PROTEIN MBAA"/>
    <property type="match status" value="1"/>
</dbReference>
<comment type="caution">
    <text evidence="3">The sequence shown here is derived from an EMBL/GenBank/DDBJ whole genome shotgun (WGS) entry which is preliminary data.</text>
</comment>
<dbReference type="NCBIfam" id="TIGR00229">
    <property type="entry name" value="sensory_box"/>
    <property type="match status" value="2"/>
</dbReference>
<evidence type="ECO:0000313" key="3">
    <source>
        <dbReference type="EMBL" id="KKL90324.1"/>
    </source>
</evidence>
<organism evidence="3">
    <name type="scientific">marine sediment metagenome</name>
    <dbReference type="NCBI Taxonomy" id="412755"/>
    <lineage>
        <taxon>unclassified sequences</taxon>
        <taxon>metagenomes</taxon>
        <taxon>ecological metagenomes</taxon>
    </lineage>
</organism>
<dbReference type="PANTHER" id="PTHR44757">
    <property type="entry name" value="DIGUANYLATE CYCLASE DGCP"/>
    <property type="match status" value="1"/>
</dbReference>
<dbReference type="InterPro" id="IPR052155">
    <property type="entry name" value="Biofilm_reg_signaling"/>
</dbReference>
<feature type="coiled-coil region" evidence="1">
    <location>
        <begin position="257"/>
        <end position="288"/>
    </location>
</feature>
<sequence length="524" mass="61482">MLFEKWIIMASIENILLKSEEKIRSLFNGIPTPTFVWQFIDNEFILIDFNRAADDYTQGNIKNYLGVKASEFYQHRQDILDDLNTCLKNKKNIFKEMEYTFRSGEKKLIDVKYSHISPDIVVVYTDDISERKRIEHKLKKSVHDQKERIKELLCLYSISDLALRPYITEDELIQGTLELIPPSMQFPEFTSAEIKYGDKLFRTNNFKETPWNLPSGLIINEIDLSINIYYLEDNPFLDEESHLINEIIQRLEIILGRKKVEDDLKKLNLELESKIEKRTEELKESEEMYRSLFDHSMVGCSIVKDNQIIDANQALLDIFNYNSFEDFANKSIFNHVAPESREIVMERFKKMQKGIYVDPNIVLKFLRKDGKIINVETNYSDILIRNERYTQTIFRDITESKQKEDKIRLNSEIMTNIAEGVYLIRLEDGIIVYANSRFEEMFGYDQGEMNGKDVSIVNAPADKTPEETREIILEILADKGEWHGEVKNIKKDGTHFWCYANVSLYEHPVYGTVSISVHTDITER</sequence>
<dbReference type="SUPFAM" id="SSF55785">
    <property type="entry name" value="PYP-like sensor domain (PAS domain)"/>
    <property type="match status" value="3"/>
</dbReference>
<dbReference type="SMART" id="SM00086">
    <property type="entry name" value="PAC"/>
    <property type="match status" value="2"/>
</dbReference>
<dbReference type="Pfam" id="PF13426">
    <property type="entry name" value="PAS_9"/>
    <property type="match status" value="2"/>
</dbReference>
<feature type="domain" description="PAS" evidence="2">
    <location>
        <begin position="427"/>
        <end position="479"/>
    </location>
</feature>
<name>A0A0F9FV87_9ZZZZ</name>
<dbReference type="InterPro" id="IPR000014">
    <property type="entry name" value="PAS"/>
</dbReference>
<reference evidence="3" key="1">
    <citation type="journal article" date="2015" name="Nature">
        <title>Complex archaea that bridge the gap between prokaryotes and eukaryotes.</title>
        <authorList>
            <person name="Spang A."/>
            <person name="Saw J.H."/>
            <person name="Jorgensen S.L."/>
            <person name="Zaremba-Niedzwiedzka K."/>
            <person name="Martijn J."/>
            <person name="Lind A.E."/>
            <person name="van Eijk R."/>
            <person name="Schleper C."/>
            <person name="Guy L."/>
            <person name="Ettema T.J."/>
        </authorList>
    </citation>
    <scope>NUCLEOTIDE SEQUENCE</scope>
</reference>
<dbReference type="InterPro" id="IPR001610">
    <property type="entry name" value="PAC"/>
</dbReference>
<dbReference type="GO" id="GO:0006355">
    <property type="term" value="P:regulation of DNA-templated transcription"/>
    <property type="evidence" value="ECO:0007669"/>
    <property type="project" value="InterPro"/>
</dbReference>
<feature type="non-terminal residue" evidence="3">
    <location>
        <position position="524"/>
    </location>
</feature>
<dbReference type="InterPro" id="IPR035965">
    <property type="entry name" value="PAS-like_dom_sf"/>
</dbReference>
<keyword evidence="1" id="KW-0175">Coiled coil</keyword>
<evidence type="ECO:0000259" key="2">
    <source>
        <dbReference type="PROSITE" id="PS50112"/>
    </source>
</evidence>
<dbReference type="SMART" id="SM00091">
    <property type="entry name" value="PAS"/>
    <property type="match status" value="3"/>
</dbReference>
<dbReference type="AlphaFoldDB" id="A0A0F9FV87"/>
<dbReference type="CDD" id="cd00130">
    <property type="entry name" value="PAS"/>
    <property type="match status" value="2"/>
</dbReference>
<dbReference type="Pfam" id="PF00989">
    <property type="entry name" value="PAS"/>
    <property type="match status" value="1"/>
</dbReference>
<protein>
    <recommendedName>
        <fullName evidence="2">PAS domain-containing protein</fullName>
    </recommendedName>
</protein>
<dbReference type="PROSITE" id="PS50112">
    <property type="entry name" value="PAS"/>
    <property type="match status" value="1"/>
</dbReference>
<proteinExistence type="predicted"/>
<gene>
    <name evidence="3" type="ORF">LCGC14_1905820</name>
</gene>
<accession>A0A0F9FV87</accession>